<dbReference type="GO" id="GO:0005524">
    <property type="term" value="F:ATP binding"/>
    <property type="evidence" value="ECO:0007669"/>
    <property type="project" value="InterPro"/>
</dbReference>
<dbReference type="Gene3D" id="1.10.510.10">
    <property type="entry name" value="Transferase(Phosphotransferase) domain 1"/>
    <property type="match status" value="1"/>
</dbReference>
<protein>
    <recommendedName>
        <fullName evidence="1">Protein kinase domain-containing protein</fullName>
    </recommendedName>
</protein>
<dbReference type="InterPro" id="IPR008271">
    <property type="entry name" value="Ser/Thr_kinase_AS"/>
</dbReference>
<reference evidence="2" key="1">
    <citation type="submission" date="2019-06" db="EMBL/GenBank/DDBJ databases">
        <authorList>
            <person name="Zheng W."/>
        </authorList>
    </citation>
    <scope>NUCLEOTIDE SEQUENCE</scope>
    <source>
        <strain evidence="2">QDHG01</strain>
    </source>
</reference>
<name>A0A8J8P3B1_HALGN</name>
<accession>A0A8J8P3B1</accession>
<dbReference type="EMBL" id="RRYP01001965">
    <property type="protein sequence ID" value="TNV85274.1"/>
    <property type="molecule type" value="Genomic_DNA"/>
</dbReference>
<proteinExistence type="predicted"/>
<evidence type="ECO:0000313" key="3">
    <source>
        <dbReference type="Proteomes" id="UP000785679"/>
    </source>
</evidence>
<dbReference type="Proteomes" id="UP000785679">
    <property type="component" value="Unassembled WGS sequence"/>
</dbReference>
<dbReference type="PROSITE" id="PS50011">
    <property type="entry name" value="PROTEIN_KINASE_DOM"/>
    <property type="match status" value="1"/>
</dbReference>
<evidence type="ECO:0000259" key="1">
    <source>
        <dbReference type="PROSITE" id="PS50011"/>
    </source>
</evidence>
<organism evidence="2 3">
    <name type="scientific">Halteria grandinella</name>
    <dbReference type="NCBI Taxonomy" id="5974"/>
    <lineage>
        <taxon>Eukaryota</taxon>
        <taxon>Sar</taxon>
        <taxon>Alveolata</taxon>
        <taxon>Ciliophora</taxon>
        <taxon>Intramacronucleata</taxon>
        <taxon>Spirotrichea</taxon>
        <taxon>Stichotrichia</taxon>
        <taxon>Sporadotrichida</taxon>
        <taxon>Halteriidae</taxon>
        <taxon>Halteria</taxon>
    </lineage>
</organism>
<gene>
    <name evidence="2" type="ORF">FGO68_gene5592</name>
</gene>
<comment type="caution">
    <text evidence="2">The sequence shown here is derived from an EMBL/GenBank/DDBJ whole genome shotgun (WGS) entry which is preliminary data.</text>
</comment>
<dbReference type="InterPro" id="IPR000719">
    <property type="entry name" value="Prot_kinase_dom"/>
</dbReference>
<feature type="domain" description="Protein kinase" evidence="1">
    <location>
        <begin position="116"/>
        <end position="490"/>
    </location>
</feature>
<keyword evidence="3" id="KW-1185">Reference proteome</keyword>
<dbReference type="PROSITE" id="PS00108">
    <property type="entry name" value="PROTEIN_KINASE_ST"/>
    <property type="match status" value="1"/>
</dbReference>
<dbReference type="InterPro" id="IPR011009">
    <property type="entry name" value="Kinase-like_dom_sf"/>
</dbReference>
<dbReference type="AlphaFoldDB" id="A0A8J8P3B1"/>
<evidence type="ECO:0000313" key="2">
    <source>
        <dbReference type="EMBL" id="TNV85274.1"/>
    </source>
</evidence>
<dbReference type="SUPFAM" id="SSF56112">
    <property type="entry name" value="Protein kinase-like (PK-like)"/>
    <property type="match status" value="1"/>
</dbReference>
<sequence length="1152" mass="135005">MEPSQDTYTTESSSSEMYTHDYLEMDINEASHYEALRDYYGSSDSERIESSSILSPAQDYDTQKIVQYSFDQLLDVNVKKYLSKTNRKFLIKINVPFSSLHGINHPLFIHSKVMKHALEQKFNADRFLRYLVKEQAQLQILINERVPLGFKMIKLKQSLQKLFVDTAAPIKQSDQEGFNKKVSILSTTKISKLYIEGNFIYKQPLIKEGMTDEEKFTRLLNNIYESQIIRLLDFMQENSEKSLNKELLHFNTQGDLLDHFFVREKFYVLNEITDAKKFDFAILKILQYFSKLNSELNIHHGDIKPENIFLSHDEHDTFLFVTTDSGSLIKLDGDNRWGGKEKKYFATTFTPEYSTQKYKDSVKNGVPLTYVELIQEDLHQLQLTLQKQVTRFEPTKFTKMVLSHFSKVDSIWQLEEDVKVDASFSHTFAQLHLANSTMSSDQLILIWKFFGLCVPNNYGSIFSKFADENTLSLISLHRYYVDCNFDHIFHCEEEGDYDQIQSLDIDWNMSFEESKRLRKEKASTSRISNIRPEGIFLKRLVKSRNMYAAQEAFRQMAVLSGEQVHLKKILRSFPHFIEIELQQVLDIEEKENARNLMFKLYAYGIKLVKNEKDRATFQDQFEIYQISCLTRLSVASIEELRNPSYILDSNNFPSEYLAADFNTEEDFILKVRQGAGKTIVTTFKIARMCNKKSLEFFQDFLELIERYQIQHIVMDADSISDKEQLNLTSDQMVKNYLHFARMKNVHTQSIWVPERIGDLQFLKGPIWTIQSLTSPINAAQHVFNSQISLISELQKGLRNIEGIRHKEFLFLRGDQTVLNYIVYKPRAMEEQEEAELVLLYLLDQILIDIMVNQKAYIEPYGQIDKIDVIKDIKGRIIRVVPMGSYVIYDKQANYDVQGQIMSLAEITRLSQDYFCQFVLSLNMEHFCPTLIDHLQTFILNQSEDSQTISCLQTLLYHIRCDHQLCFELTQKYPKQSDPLWNNSSNLWYLFTGCISDDDFGQVFKHKPKQIQQPAAFQHFENQQLLGYFVDSFSHEFSGIQCKKTLQNFANEEKLYIQNQLGCWGRKKKREEYYSAIKGNIRFVAKLNANQKLLKRLIFEGIIETYFFSNFEPELQPQVIELIQYAIEQVEGGDRRLLEKQLEEMTYALLNAY</sequence>
<dbReference type="GO" id="GO:0004672">
    <property type="term" value="F:protein kinase activity"/>
    <property type="evidence" value="ECO:0007669"/>
    <property type="project" value="InterPro"/>
</dbReference>